<organism evidence="2">
    <name type="scientific">Arundo donax</name>
    <name type="common">Giant reed</name>
    <name type="synonym">Donax arundinaceus</name>
    <dbReference type="NCBI Taxonomy" id="35708"/>
    <lineage>
        <taxon>Eukaryota</taxon>
        <taxon>Viridiplantae</taxon>
        <taxon>Streptophyta</taxon>
        <taxon>Embryophyta</taxon>
        <taxon>Tracheophyta</taxon>
        <taxon>Spermatophyta</taxon>
        <taxon>Magnoliopsida</taxon>
        <taxon>Liliopsida</taxon>
        <taxon>Poales</taxon>
        <taxon>Poaceae</taxon>
        <taxon>PACMAD clade</taxon>
        <taxon>Arundinoideae</taxon>
        <taxon>Arundineae</taxon>
        <taxon>Arundo</taxon>
    </lineage>
</organism>
<evidence type="ECO:0000256" key="1">
    <source>
        <dbReference type="SAM" id="MobiDB-lite"/>
    </source>
</evidence>
<dbReference type="AlphaFoldDB" id="A0A0A9G9K5"/>
<evidence type="ECO:0000313" key="2">
    <source>
        <dbReference type="EMBL" id="JAE21780.1"/>
    </source>
</evidence>
<dbReference type="EMBL" id="GBRH01176116">
    <property type="protein sequence ID" value="JAE21780.1"/>
    <property type="molecule type" value="Transcribed_RNA"/>
</dbReference>
<protein>
    <submittedName>
        <fullName evidence="2">Uncharacterized protein</fullName>
    </submittedName>
</protein>
<reference evidence="2" key="2">
    <citation type="journal article" date="2015" name="Data Brief">
        <title>Shoot transcriptome of the giant reed, Arundo donax.</title>
        <authorList>
            <person name="Barrero R.A."/>
            <person name="Guerrero F.D."/>
            <person name="Moolhuijzen P."/>
            <person name="Goolsby J.A."/>
            <person name="Tidwell J."/>
            <person name="Bellgard S.E."/>
            <person name="Bellgard M.I."/>
        </authorList>
    </citation>
    <scope>NUCLEOTIDE SEQUENCE</scope>
    <source>
        <tissue evidence="2">Shoot tissue taken approximately 20 cm above the soil surface</tissue>
    </source>
</reference>
<reference evidence="2" key="1">
    <citation type="submission" date="2014-09" db="EMBL/GenBank/DDBJ databases">
        <authorList>
            <person name="Magalhaes I.L.F."/>
            <person name="Oliveira U."/>
            <person name="Santos F.R."/>
            <person name="Vidigal T.H.D.A."/>
            <person name="Brescovit A.D."/>
            <person name="Santos A.J."/>
        </authorList>
    </citation>
    <scope>NUCLEOTIDE SEQUENCE</scope>
    <source>
        <tissue evidence="2">Shoot tissue taken approximately 20 cm above the soil surface</tissue>
    </source>
</reference>
<feature type="region of interest" description="Disordered" evidence="1">
    <location>
        <begin position="1"/>
        <end position="33"/>
    </location>
</feature>
<name>A0A0A9G9K5_ARUDO</name>
<accession>A0A0A9G9K5</accession>
<feature type="compositionally biased region" description="Low complexity" evidence="1">
    <location>
        <begin position="20"/>
        <end position="33"/>
    </location>
</feature>
<proteinExistence type="predicted"/>
<sequence length="44" mass="4568">MRPPRRPGARCGGSWTGCRPPASASGPMASSSRSPVLLHVVISH</sequence>